<evidence type="ECO:0000313" key="2">
    <source>
        <dbReference type="EMBL" id="OGD64260.1"/>
    </source>
</evidence>
<sequence>MNSQRKIFVLVVLLLFIFIAVVATYAYLQPDKESSGIEKSTTEESIDNSIKINVDGGKTKVAIPNQNDWMSEAGWPFGKGVNAVAFPDEKSKALADSQAADNKDVVDSSTLAYTDYFYTGFPRSLIVYLKLSGAAVPKNIEDYPLTLNPINRKPTVIIPTTSISTGKYRCLEDRVDESVQIGCVLLYSQPASSIEYRLHTDSTNYQQDKTTLISQISGSVIK</sequence>
<keyword evidence="1" id="KW-1133">Transmembrane helix</keyword>
<dbReference type="EMBL" id="MEZX01000003">
    <property type="protein sequence ID" value="OGD64260.1"/>
    <property type="molecule type" value="Genomic_DNA"/>
</dbReference>
<accession>A0A1F5EAC5</accession>
<feature type="transmembrane region" description="Helical" evidence="1">
    <location>
        <begin position="7"/>
        <end position="28"/>
    </location>
</feature>
<dbReference type="AlphaFoldDB" id="A0A1F5EAC5"/>
<evidence type="ECO:0000313" key="3">
    <source>
        <dbReference type="Proteomes" id="UP000177481"/>
    </source>
</evidence>
<organism evidence="2 3">
    <name type="scientific">Candidatus Berkelbacteria bacterium RIFCSPLOWO2_01_FULL_50_28</name>
    <dbReference type="NCBI Taxonomy" id="1797471"/>
    <lineage>
        <taxon>Bacteria</taxon>
        <taxon>Candidatus Berkelbacteria</taxon>
    </lineage>
</organism>
<protein>
    <submittedName>
        <fullName evidence="2">Uncharacterized protein</fullName>
    </submittedName>
</protein>
<gene>
    <name evidence="2" type="ORF">A3A71_03730</name>
</gene>
<dbReference type="Proteomes" id="UP000177481">
    <property type="component" value="Unassembled WGS sequence"/>
</dbReference>
<keyword evidence="1" id="KW-0472">Membrane</keyword>
<keyword evidence="1" id="KW-0812">Transmembrane</keyword>
<proteinExistence type="predicted"/>
<comment type="caution">
    <text evidence="2">The sequence shown here is derived from an EMBL/GenBank/DDBJ whole genome shotgun (WGS) entry which is preliminary data.</text>
</comment>
<evidence type="ECO:0000256" key="1">
    <source>
        <dbReference type="SAM" id="Phobius"/>
    </source>
</evidence>
<name>A0A1F5EAC5_9BACT</name>
<reference evidence="2 3" key="1">
    <citation type="journal article" date="2016" name="Nat. Commun.">
        <title>Thousands of microbial genomes shed light on interconnected biogeochemical processes in an aquifer system.</title>
        <authorList>
            <person name="Anantharaman K."/>
            <person name="Brown C.T."/>
            <person name="Hug L.A."/>
            <person name="Sharon I."/>
            <person name="Castelle C.J."/>
            <person name="Probst A.J."/>
            <person name="Thomas B.C."/>
            <person name="Singh A."/>
            <person name="Wilkins M.J."/>
            <person name="Karaoz U."/>
            <person name="Brodie E.L."/>
            <person name="Williams K.H."/>
            <person name="Hubbard S.S."/>
            <person name="Banfield J.F."/>
        </authorList>
    </citation>
    <scope>NUCLEOTIDE SEQUENCE [LARGE SCALE GENOMIC DNA]</scope>
</reference>
<dbReference type="STRING" id="1797471.A3A71_03730"/>